<sequence>MPVWDSDQYLKFQKERTQPAIDLASRVEIKNPKEIIDVGCGPGNSTAVIAKRWPEAQISGFDSSHAMLKTAKNSVPKVHWFQADVATWQPEVCYDLIFSNAVFQWVPDHNKLFSRLISFLKPGGALAVQLPTHYASPLHQSVLELSTSSQWKQATKIARQTVATESREFYYNLLVPLVSHVEIWETDYIHVLESVEAILEWFRGTGLRPYLEALANDQQRAQFEQELLDRYRPAYPPQQNGKVLFPFRRLFIIAYR</sequence>
<dbReference type="PANTHER" id="PTHR43861:SF1">
    <property type="entry name" value="TRANS-ACONITATE 2-METHYLTRANSFERASE"/>
    <property type="match status" value="1"/>
</dbReference>
<dbReference type="EMBL" id="CP037920">
    <property type="protein sequence ID" value="QDT97620.1"/>
    <property type="molecule type" value="Genomic_DNA"/>
</dbReference>
<proteinExistence type="predicted"/>
<keyword evidence="1 4" id="KW-0489">Methyltransferase</keyword>
<dbReference type="GO" id="GO:0030798">
    <property type="term" value="F:trans-aconitate 2-methyltransferase activity"/>
    <property type="evidence" value="ECO:0007669"/>
    <property type="project" value="UniProtKB-EC"/>
</dbReference>
<dbReference type="KEGG" id="gaw:V144x_30990"/>
<dbReference type="RefSeq" id="WP_144985947.1">
    <property type="nucleotide sequence ID" value="NZ_CP037920.1"/>
</dbReference>
<dbReference type="CDD" id="cd02440">
    <property type="entry name" value="AdoMet_MTases"/>
    <property type="match status" value="1"/>
</dbReference>
<gene>
    <name evidence="4" type="primary">tam_3</name>
    <name evidence="4" type="ORF">V144x_30990</name>
</gene>
<dbReference type="EC" id="2.1.1.144" evidence="4"/>
<accession>A0A517VX96</accession>
<protein>
    <submittedName>
        <fullName evidence="4">Trans-aconitate 2-methyltransferase</fullName>
        <ecNumber evidence="4">2.1.1.144</ecNumber>
    </submittedName>
</protein>
<dbReference type="InterPro" id="IPR029063">
    <property type="entry name" value="SAM-dependent_MTases_sf"/>
</dbReference>
<evidence type="ECO:0000256" key="1">
    <source>
        <dbReference type="ARBA" id="ARBA00022603"/>
    </source>
</evidence>
<reference evidence="4 5" key="1">
    <citation type="submission" date="2019-03" db="EMBL/GenBank/DDBJ databases">
        <title>Deep-cultivation of Planctomycetes and their phenomic and genomic characterization uncovers novel biology.</title>
        <authorList>
            <person name="Wiegand S."/>
            <person name="Jogler M."/>
            <person name="Boedeker C."/>
            <person name="Pinto D."/>
            <person name="Vollmers J."/>
            <person name="Rivas-Marin E."/>
            <person name="Kohn T."/>
            <person name="Peeters S.H."/>
            <person name="Heuer A."/>
            <person name="Rast P."/>
            <person name="Oberbeckmann S."/>
            <person name="Bunk B."/>
            <person name="Jeske O."/>
            <person name="Meyerdierks A."/>
            <person name="Storesund J.E."/>
            <person name="Kallscheuer N."/>
            <person name="Luecker S."/>
            <person name="Lage O.M."/>
            <person name="Pohl T."/>
            <person name="Merkel B.J."/>
            <person name="Hornburger P."/>
            <person name="Mueller R.-W."/>
            <person name="Bruemmer F."/>
            <person name="Labrenz M."/>
            <person name="Spormann A.M."/>
            <person name="Op den Camp H."/>
            <person name="Overmann J."/>
            <person name="Amann R."/>
            <person name="Jetten M.S.M."/>
            <person name="Mascher T."/>
            <person name="Medema M.H."/>
            <person name="Devos D.P."/>
            <person name="Kaster A.-K."/>
            <person name="Ovreas L."/>
            <person name="Rohde M."/>
            <person name="Galperin M.Y."/>
            <person name="Jogler C."/>
        </authorList>
    </citation>
    <scope>NUCLEOTIDE SEQUENCE [LARGE SCALE GENOMIC DNA]</scope>
    <source>
        <strain evidence="4 5">V144</strain>
    </source>
</reference>
<dbReference type="Pfam" id="PF13649">
    <property type="entry name" value="Methyltransf_25"/>
    <property type="match status" value="1"/>
</dbReference>
<name>A0A517VX96_9PLAN</name>
<feature type="domain" description="Methyltransferase" evidence="3">
    <location>
        <begin position="35"/>
        <end position="124"/>
    </location>
</feature>
<dbReference type="GO" id="GO:0032259">
    <property type="term" value="P:methylation"/>
    <property type="evidence" value="ECO:0007669"/>
    <property type="project" value="UniProtKB-KW"/>
</dbReference>
<dbReference type="InterPro" id="IPR023149">
    <property type="entry name" value="Trans_acon_MeTrfase_C"/>
</dbReference>
<evidence type="ECO:0000313" key="5">
    <source>
        <dbReference type="Proteomes" id="UP000318704"/>
    </source>
</evidence>
<evidence type="ECO:0000259" key="3">
    <source>
        <dbReference type="Pfam" id="PF13649"/>
    </source>
</evidence>
<dbReference type="NCBIfam" id="NF002463">
    <property type="entry name" value="PRK01683.1"/>
    <property type="match status" value="1"/>
</dbReference>
<dbReference type="Gene3D" id="3.40.50.150">
    <property type="entry name" value="Vaccinia Virus protein VP39"/>
    <property type="match status" value="1"/>
</dbReference>
<dbReference type="Proteomes" id="UP000318704">
    <property type="component" value="Chromosome"/>
</dbReference>
<organism evidence="4 5">
    <name type="scientific">Gimesia aquarii</name>
    <dbReference type="NCBI Taxonomy" id="2527964"/>
    <lineage>
        <taxon>Bacteria</taxon>
        <taxon>Pseudomonadati</taxon>
        <taxon>Planctomycetota</taxon>
        <taxon>Planctomycetia</taxon>
        <taxon>Planctomycetales</taxon>
        <taxon>Planctomycetaceae</taxon>
        <taxon>Gimesia</taxon>
    </lineage>
</organism>
<evidence type="ECO:0000313" key="4">
    <source>
        <dbReference type="EMBL" id="QDT97620.1"/>
    </source>
</evidence>
<dbReference type="PANTHER" id="PTHR43861">
    <property type="entry name" value="TRANS-ACONITATE 2-METHYLTRANSFERASE-RELATED"/>
    <property type="match status" value="1"/>
</dbReference>
<evidence type="ECO:0000256" key="2">
    <source>
        <dbReference type="ARBA" id="ARBA00022679"/>
    </source>
</evidence>
<dbReference type="Gene3D" id="1.10.150.290">
    <property type="entry name" value="S-adenosyl-L-methionine-dependent methyltransferases"/>
    <property type="match status" value="1"/>
</dbReference>
<dbReference type="SUPFAM" id="SSF53335">
    <property type="entry name" value="S-adenosyl-L-methionine-dependent methyltransferases"/>
    <property type="match status" value="1"/>
</dbReference>
<dbReference type="InterPro" id="IPR041698">
    <property type="entry name" value="Methyltransf_25"/>
</dbReference>
<keyword evidence="2 4" id="KW-0808">Transferase</keyword>
<dbReference type="AlphaFoldDB" id="A0A517VX96"/>